<keyword evidence="3 5" id="KW-0863">Zinc-finger</keyword>
<evidence type="ECO:0000256" key="4">
    <source>
        <dbReference type="ARBA" id="ARBA00022833"/>
    </source>
</evidence>
<dbReference type="InterPro" id="IPR036236">
    <property type="entry name" value="Znf_C2H2_sf"/>
</dbReference>
<dbReference type="Gene3D" id="3.30.160.60">
    <property type="entry name" value="Classic Zinc Finger"/>
    <property type="match status" value="2"/>
</dbReference>
<dbReference type="PANTHER" id="PTHR47166">
    <property type="entry name" value="ZINC FINGER PROTEIN 831"/>
    <property type="match status" value="1"/>
</dbReference>
<feature type="region of interest" description="Disordered" evidence="6">
    <location>
        <begin position="589"/>
        <end position="629"/>
    </location>
</feature>
<proteinExistence type="predicted"/>
<dbReference type="InParanoid" id="A0A803TJA2"/>
<dbReference type="PROSITE" id="PS50157">
    <property type="entry name" value="ZINC_FINGER_C2H2_2"/>
    <property type="match status" value="2"/>
</dbReference>
<dbReference type="SMART" id="SM00355">
    <property type="entry name" value="ZnF_C2H2"/>
    <property type="match status" value="2"/>
</dbReference>
<dbReference type="SUPFAM" id="SSF57667">
    <property type="entry name" value="beta-beta-alpha zinc fingers"/>
    <property type="match status" value="1"/>
</dbReference>
<sequence>MKGMEAQRLSCPPASVDEQPDQLASCFQAIHTAPSLSVSPIILQPEQALSQTIYVKALTIPLFQPIQSEGLQPSHKLLTGQTSINLDSSNIPLILNPLLHSDGTDHIQTGIQKQPETIKIVSGFPVLAQNYSPCSPLGSPGKCKNAGKYLCKHCGRDCLKPSVLEKHVRSHTGERPFPCTICGIAFKTQSNLYKHRRTQTHVNNARLPSESDSSSPLGEHEKGRETIGSPHKTKPSDRNCDGTRTVISHSASDSTAAVTSENESLDTSAPEINSLFVVSESQWTTVDNSCHGRVNQSVLEKEFMKDPATPLQKRKIQEQRCQTAAKPSQLQRQQATYTEKLWEGRSPDYKLKKCESTDSGYMSRSDSVEQQMLSPNCLHSLCEHSTETESDTTITSVRCTAGNMAKADSTEKSTGGLTLEKKKLEEHISKLISQNKAVVDNTQLDNVRPRKTVLSKQGSIDLPMPYTYKDSFHFDIRPFDSSRKKLFQCTAKSIFTPIEKSKPLFFHSVPTQFSTTIDYVPVSRSNSMPFIESTRRIQDQADISKAPSLAKMSHDTSSALLSSKEKSASMADFPSSHPRALVRQAAVDDLPPSNTTDPSSSEEVKGTKKSGLEGEGTSTKHKKPNQRKAKMFTQEKWQVYGDETFKKIYQKMKSNQTTKKQKENKITDISSFHLGTKDIGSHDGIPKDVKGFKTENLVCSSVTLSAKPNTEKLVSSSVTVSAKQNTEELEGYCITSPPSQCGSSQSLGNFAVSVCEQSELSKTFVESSCRGLCVSKQDSSGNDEVLPFNTGCELSFQLQQTTDQEENSSPLNIASLQDTGLEDACAQGELVKGMLVEEDNSTAQDPTGKESFYLEQEAFLPKHCNSSEPTQELPKLPSERKKLKVDKLKREENVLKPTHSSSSSVEGNVELTDHYKTVDTVASESIHHLVKEESQIAMGGLNTSGSSNMGYKESVQCPIMTSEKQDDVADLSDTRSVLSLEQLGTEVKKGNTYDLYALQKLKNKPYREASPEFGDIAQAPTQHLIFDQINPSLKKNDFLPKYILKYSQGKTTGLPLILTGEPKNMPCISSAPSILASRSLGSKSTDVFLCPPTILETTSITTRPNTKCHLQRVKQKEKMKDMWKGPNNRDNLGAQELAQKSNMHTIVCTSHTPGKKICFTTMYTGGLFISSDITGQSSALQFVHSGNSSVISVSSLVERTVFCGNTDEKIEEWQSDINSFPGFQDLPTCSSAMPRCLSHSSNMLYCHMLHAQQKEVHTLPQLSSHARDSKGPIKYVSFPNLNAEPQLTWCCLSRNLPLPVEQKEKRDSAYSSLHTCMNEKLISKCNRLFYKMKNTRKSPAAGSITGVPQTATSSVSPQQQQYFSTTGVDGFFKNIPEQERAKDKLHKMRELTAHKAKKSHKRRKVKIAPKCYRGSYRQRHILFKANRPIKQHWPTTRVLEPPKKPSSPHIPNSRQHCRRCLCLLAASQGIDENPQEISEKAGSSVEKNIMKKDIPGTTTEHSSGSFSPQKIPRVSNEPAAKYSYPLASNASAQKARSQELCSSGILQTEPQPDINFHQGWPSSGPCNLEYINTSKAHLYNFTSSHVTSPVLIGSKADSNNIELKSQNFTESKLSVHVTGGRKQFTDENFHPPLKEQPIFQCSYPVPLKSRMLLEKSFPDKSLPGPMQMQEASSTSRPHRQENCSVKPDDHLEVCEPDSVGTLSKAYKKQSLEMISKEYNVSSSDDEDRLIIEI</sequence>
<protein>
    <submittedName>
        <fullName evidence="8">Zinc finger protein 831</fullName>
    </submittedName>
</protein>
<dbReference type="FunFam" id="3.30.160.60:FF:000710">
    <property type="entry name" value="Zinc finger protein 768"/>
    <property type="match status" value="1"/>
</dbReference>
<feature type="compositionally biased region" description="Polar residues" evidence="6">
    <location>
        <begin position="245"/>
        <end position="267"/>
    </location>
</feature>
<feature type="region of interest" description="Disordered" evidence="6">
    <location>
        <begin position="200"/>
        <end position="267"/>
    </location>
</feature>
<dbReference type="Proteomes" id="UP000001646">
    <property type="component" value="Unplaced"/>
</dbReference>
<keyword evidence="2" id="KW-0677">Repeat</keyword>
<feature type="domain" description="C2H2-type" evidence="7">
    <location>
        <begin position="149"/>
        <end position="176"/>
    </location>
</feature>
<dbReference type="GO" id="GO:0008270">
    <property type="term" value="F:zinc ion binding"/>
    <property type="evidence" value="ECO:0007669"/>
    <property type="project" value="UniProtKB-KW"/>
</dbReference>
<feature type="compositionally biased region" description="Basic residues" evidence="6">
    <location>
        <begin position="619"/>
        <end position="629"/>
    </location>
</feature>
<reference evidence="8" key="3">
    <citation type="submission" date="2025-09" db="UniProtKB">
        <authorList>
            <consortium name="Ensembl"/>
        </authorList>
    </citation>
    <scope>IDENTIFICATION</scope>
</reference>
<evidence type="ECO:0000256" key="5">
    <source>
        <dbReference type="PROSITE-ProRule" id="PRU00042"/>
    </source>
</evidence>
<evidence type="ECO:0000313" key="9">
    <source>
        <dbReference type="Proteomes" id="UP000001646"/>
    </source>
</evidence>
<dbReference type="RefSeq" id="XP_016853794.1">
    <property type="nucleotide sequence ID" value="XM_016998305.2"/>
</dbReference>
<dbReference type="GeneTree" id="ENSGT00940000161664"/>
<feature type="region of interest" description="Disordered" evidence="6">
    <location>
        <begin position="863"/>
        <end position="882"/>
    </location>
</feature>
<reference evidence="8" key="2">
    <citation type="submission" date="2025-08" db="UniProtKB">
        <authorList>
            <consortium name="Ensembl"/>
        </authorList>
    </citation>
    <scope>IDENTIFICATION</scope>
</reference>
<feature type="compositionally biased region" description="Polar residues" evidence="6">
    <location>
        <begin position="592"/>
        <end position="601"/>
    </location>
</feature>
<reference evidence="8" key="1">
    <citation type="submission" date="2009-12" db="EMBL/GenBank/DDBJ databases">
        <title>The Genome Sequence of Anolis carolinensis (Green Anole Lizard).</title>
        <authorList>
            <consortium name="The Genome Sequencing Platform"/>
            <person name="Di Palma F."/>
            <person name="Alfoldi J."/>
            <person name="Heiman D."/>
            <person name="Young S."/>
            <person name="Grabherr M."/>
            <person name="Johnson J."/>
            <person name="Lander E.S."/>
            <person name="Lindblad-Toh K."/>
        </authorList>
    </citation>
    <scope>NUCLEOTIDE SEQUENCE [LARGE SCALE GENOMIC DNA]</scope>
    <source>
        <strain evidence="8">JBL SC #1</strain>
    </source>
</reference>
<dbReference type="RefSeq" id="XP_008121100.1">
    <property type="nucleotide sequence ID" value="XM_008122893.3"/>
</dbReference>
<gene>
    <name evidence="8" type="primary">ZNF831</name>
</gene>
<dbReference type="RefSeq" id="XP_008121103.1">
    <property type="nucleotide sequence ID" value="XM_008122896.3"/>
</dbReference>
<accession>A0A803TJA2</accession>
<feature type="region of interest" description="Disordered" evidence="6">
    <location>
        <begin position="1658"/>
        <end position="1691"/>
    </location>
</feature>
<keyword evidence="1" id="KW-0479">Metal-binding</keyword>
<dbReference type="CTD" id="128611"/>
<evidence type="ECO:0000313" key="8">
    <source>
        <dbReference type="Ensembl" id="ENSACAP00000035292.1"/>
    </source>
</evidence>
<dbReference type="Ensembl" id="ENSACAT00000047206.1">
    <property type="protein sequence ID" value="ENSACAP00000035292.1"/>
    <property type="gene ID" value="ENSACAG00000042307.1"/>
</dbReference>
<feature type="domain" description="C2H2-type" evidence="7">
    <location>
        <begin position="177"/>
        <end position="206"/>
    </location>
</feature>
<evidence type="ECO:0000256" key="1">
    <source>
        <dbReference type="ARBA" id="ARBA00022723"/>
    </source>
</evidence>
<dbReference type="Pfam" id="PF00096">
    <property type="entry name" value="zf-C2H2"/>
    <property type="match status" value="1"/>
</dbReference>
<dbReference type="RefSeq" id="XP_062835056.1">
    <property type="nucleotide sequence ID" value="XM_062978986.1"/>
</dbReference>
<feature type="compositionally biased region" description="Basic and acidic residues" evidence="6">
    <location>
        <begin position="602"/>
        <end position="612"/>
    </location>
</feature>
<dbReference type="GeneID" id="100564484"/>
<name>A0A803TJA2_ANOCA</name>
<evidence type="ECO:0000256" key="2">
    <source>
        <dbReference type="ARBA" id="ARBA00022737"/>
    </source>
</evidence>
<keyword evidence="4" id="KW-0862">Zinc</keyword>
<dbReference type="InterPro" id="IPR013087">
    <property type="entry name" value="Znf_C2H2_type"/>
</dbReference>
<organism evidence="8 9">
    <name type="scientific">Anolis carolinensis</name>
    <name type="common">Green anole</name>
    <name type="synonym">American chameleon</name>
    <dbReference type="NCBI Taxonomy" id="28377"/>
    <lineage>
        <taxon>Eukaryota</taxon>
        <taxon>Metazoa</taxon>
        <taxon>Chordata</taxon>
        <taxon>Craniata</taxon>
        <taxon>Vertebrata</taxon>
        <taxon>Euteleostomi</taxon>
        <taxon>Lepidosauria</taxon>
        <taxon>Squamata</taxon>
        <taxon>Bifurcata</taxon>
        <taxon>Unidentata</taxon>
        <taxon>Episquamata</taxon>
        <taxon>Toxicofera</taxon>
        <taxon>Iguania</taxon>
        <taxon>Dactyloidae</taxon>
        <taxon>Anolis</taxon>
    </lineage>
</organism>
<dbReference type="KEGG" id="acs:100564484"/>
<evidence type="ECO:0000256" key="3">
    <source>
        <dbReference type="ARBA" id="ARBA00022771"/>
    </source>
</evidence>
<evidence type="ECO:0000259" key="7">
    <source>
        <dbReference type="PROSITE" id="PS50157"/>
    </source>
</evidence>
<evidence type="ECO:0000256" key="6">
    <source>
        <dbReference type="SAM" id="MobiDB-lite"/>
    </source>
</evidence>
<dbReference type="OrthoDB" id="6077919at2759"/>
<keyword evidence="9" id="KW-1185">Reference proteome</keyword>
<dbReference type="PANTHER" id="PTHR47166:SF1">
    <property type="entry name" value="ZINC FINGER PROTEIN 831"/>
    <property type="match status" value="1"/>
</dbReference>
<feature type="compositionally biased region" description="Basic and acidic residues" evidence="6">
    <location>
        <begin position="1678"/>
        <end position="1691"/>
    </location>
</feature>
<dbReference type="PROSITE" id="PS00028">
    <property type="entry name" value="ZINC_FINGER_C2H2_1"/>
    <property type="match status" value="2"/>
</dbReference>